<protein>
    <submittedName>
        <fullName evidence="1">Uncharacterized protein</fullName>
    </submittedName>
</protein>
<accession>G5A111</accession>
<organism evidence="1 2">
    <name type="scientific">Phytophthora sojae (strain P6497)</name>
    <name type="common">Soybean stem and root rot agent</name>
    <name type="synonym">Phytophthora megasperma f. sp. glycines</name>
    <dbReference type="NCBI Taxonomy" id="1094619"/>
    <lineage>
        <taxon>Eukaryota</taxon>
        <taxon>Sar</taxon>
        <taxon>Stramenopiles</taxon>
        <taxon>Oomycota</taxon>
        <taxon>Peronosporomycetes</taxon>
        <taxon>Peronosporales</taxon>
        <taxon>Peronosporaceae</taxon>
        <taxon>Phytophthora</taxon>
    </lineage>
</organism>
<dbReference type="OMA" id="DECMEAW"/>
<dbReference type="GeneID" id="20640587"/>
<keyword evidence="2" id="KW-1185">Reference proteome</keyword>
<dbReference type="InParanoid" id="G5A111"/>
<dbReference type="Proteomes" id="UP000002640">
    <property type="component" value="Unassembled WGS sequence"/>
</dbReference>
<proteinExistence type="predicted"/>
<evidence type="ECO:0000313" key="2">
    <source>
        <dbReference type="Proteomes" id="UP000002640"/>
    </source>
</evidence>
<name>G5A111_PHYSP</name>
<sequence length="74" mass="8751">MAREELLLALCAMSQTRRRLSATVEDLRRRLHDEYLRYEHDRLVRMRHYLTVKCLQDPEHSSCGVKVTMSTSST</sequence>
<dbReference type="RefSeq" id="XP_009534188.1">
    <property type="nucleotide sequence ID" value="XM_009535893.1"/>
</dbReference>
<evidence type="ECO:0000313" key="1">
    <source>
        <dbReference type="EMBL" id="EGZ11443.1"/>
    </source>
</evidence>
<dbReference type="EMBL" id="JH159158">
    <property type="protein sequence ID" value="EGZ11443.1"/>
    <property type="molecule type" value="Genomic_DNA"/>
</dbReference>
<reference evidence="1 2" key="1">
    <citation type="journal article" date="2006" name="Science">
        <title>Phytophthora genome sequences uncover evolutionary origins and mechanisms of pathogenesis.</title>
        <authorList>
            <person name="Tyler B.M."/>
            <person name="Tripathy S."/>
            <person name="Zhang X."/>
            <person name="Dehal P."/>
            <person name="Jiang R.H."/>
            <person name="Aerts A."/>
            <person name="Arredondo F.D."/>
            <person name="Baxter L."/>
            <person name="Bensasson D."/>
            <person name="Beynon J.L."/>
            <person name="Chapman J."/>
            <person name="Damasceno C.M."/>
            <person name="Dorrance A.E."/>
            <person name="Dou D."/>
            <person name="Dickerman A.W."/>
            <person name="Dubchak I.L."/>
            <person name="Garbelotto M."/>
            <person name="Gijzen M."/>
            <person name="Gordon S.G."/>
            <person name="Govers F."/>
            <person name="Grunwald N.J."/>
            <person name="Huang W."/>
            <person name="Ivors K.L."/>
            <person name="Jones R.W."/>
            <person name="Kamoun S."/>
            <person name="Krampis K."/>
            <person name="Lamour K.H."/>
            <person name="Lee M.K."/>
            <person name="McDonald W.H."/>
            <person name="Medina M."/>
            <person name="Meijer H.J."/>
            <person name="Nordberg E.K."/>
            <person name="Maclean D.J."/>
            <person name="Ospina-Giraldo M.D."/>
            <person name="Morris P.F."/>
            <person name="Phuntumart V."/>
            <person name="Putnam N.H."/>
            <person name="Rash S."/>
            <person name="Rose J.K."/>
            <person name="Sakihama Y."/>
            <person name="Salamov A.A."/>
            <person name="Savidor A."/>
            <person name="Scheuring C.F."/>
            <person name="Smith B.M."/>
            <person name="Sobral B.W."/>
            <person name="Terry A."/>
            <person name="Torto-Alalibo T.A."/>
            <person name="Win J."/>
            <person name="Xu Z."/>
            <person name="Zhang H."/>
            <person name="Grigoriev I.V."/>
            <person name="Rokhsar D.S."/>
            <person name="Boore J.L."/>
        </authorList>
    </citation>
    <scope>NUCLEOTIDE SEQUENCE [LARGE SCALE GENOMIC DNA]</scope>
    <source>
        <strain evidence="1 2">P6497</strain>
    </source>
</reference>
<dbReference type="KEGG" id="psoj:PHYSODRAFT_287346"/>
<gene>
    <name evidence="1" type="ORF">PHYSODRAFT_287346</name>
</gene>
<dbReference type="AlphaFoldDB" id="G5A111"/>